<feature type="compositionally biased region" description="Pro residues" evidence="10">
    <location>
        <begin position="118"/>
        <end position="130"/>
    </location>
</feature>
<comment type="function">
    <text evidence="9">Part of the twin-arginine translocation (Tat) system that transports large folded proteins containing a characteristic twin-arginine motif in their signal peptide across membranes. Together with TatC, TatB is part of a receptor directly interacting with Tat signal peptides. TatB may form an oligomeric binding site that transiently accommodates folded Tat precursor proteins before their translocation.</text>
</comment>
<dbReference type="AlphaFoldDB" id="A0A420WPN9"/>
<dbReference type="InterPro" id="IPR003369">
    <property type="entry name" value="TatA/B/E"/>
</dbReference>
<keyword evidence="3 9" id="KW-1003">Cell membrane</keyword>
<dbReference type="GO" id="GO:0043953">
    <property type="term" value="P:protein transport by the Tat complex"/>
    <property type="evidence" value="ECO:0007669"/>
    <property type="project" value="UniProtKB-UniRule"/>
</dbReference>
<keyword evidence="4 9" id="KW-0812">Transmembrane</keyword>
<evidence type="ECO:0000256" key="6">
    <source>
        <dbReference type="ARBA" id="ARBA00022989"/>
    </source>
</evidence>
<dbReference type="Pfam" id="PF02416">
    <property type="entry name" value="TatA_B_E"/>
    <property type="match status" value="1"/>
</dbReference>
<dbReference type="RefSeq" id="WP_121217703.1">
    <property type="nucleotide sequence ID" value="NZ_RBIG01000001.1"/>
</dbReference>
<dbReference type="PRINTS" id="PR01506">
    <property type="entry name" value="TATBPROTEIN"/>
</dbReference>
<dbReference type="HAMAP" id="MF_00237">
    <property type="entry name" value="TatB"/>
    <property type="match status" value="1"/>
</dbReference>
<dbReference type="GO" id="GO:0033281">
    <property type="term" value="C:TAT protein transport complex"/>
    <property type="evidence" value="ECO:0007669"/>
    <property type="project" value="UniProtKB-UniRule"/>
</dbReference>
<evidence type="ECO:0000313" key="11">
    <source>
        <dbReference type="EMBL" id="RKQ73003.1"/>
    </source>
</evidence>
<dbReference type="EMBL" id="RBIG01000001">
    <property type="protein sequence ID" value="RKQ73003.1"/>
    <property type="molecule type" value="Genomic_DNA"/>
</dbReference>
<evidence type="ECO:0000313" key="12">
    <source>
        <dbReference type="Proteomes" id="UP000277424"/>
    </source>
</evidence>
<dbReference type="Proteomes" id="UP000277424">
    <property type="component" value="Unassembled WGS sequence"/>
</dbReference>
<keyword evidence="5 9" id="KW-0653">Protein transport</keyword>
<comment type="similarity">
    <text evidence="9">Belongs to the TatB family.</text>
</comment>
<keyword evidence="2 9" id="KW-0813">Transport</keyword>
<name>A0A420WPN9_9PROT</name>
<feature type="compositionally biased region" description="Basic and acidic residues" evidence="10">
    <location>
        <begin position="95"/>
        <end position="117"/>
    </location>
</feature>
<keyword evidence="8 9" id="KW-0472">Membrane</keyword>
<evidence type="ECO:0000256" key="4">
    <source>
        <dbReference type="ARBA" id="ARBA00022692"/>
    </source>
</evidence>
<feature type="compositionally biased region" description="Basic and acidic residues" evidence="10">
    <location>
        <begin position="146"/>
        <end position="155"/>
    </location>
</feature>
<keyword evidence="6 9" id="KW-1133">Transmembrane helix</keyword>
<proteinExistence type="inferred from homology"/>
<sequence length="155" mass="16706">MFDLGWGEMAVIALVAIIILGPKELPHALKTLGRAIRKVREVSREFQGHVDEMVREAELDDVRKQLEDVKGKGITKALQEQVDPKGEFDINIAPDRIDSAESPKAKPAEPKAEEKAKPLPPPADAPPPPASTGEQQAEPVPATDTTKSDSKSGTS</sequence>
<comment type="subunit">
    <text evidence="9">The Tat system comprises two distinct complexes: a TatABC complex, containing multiple copies of TatA, TatB and TatC subunits, and a separate TatA complex, containing only TatA subunits. Substrates initially bind to the TatABC complex, which probably triggers association of the separate TatA complex to form the active translocon.</text>
</comment>
<keyword evidence="7 9" id="KW-0811">Translocation</keyword>
<dbReference type="PANTHER" id="PTHR33162:SF1">
    <property type="entry name" value="SEC-INDEPENDENT PROTEIN TRANSLOCASE PROTEIN TATA, CHLOROPLASTIC"/>
    <property type="match status" value="1"/>
</dbReference>
<dbReference type="Gene3D" id="1.20.5.3310">
    <property type="match status" value="1"/>
</dbReference>
<evidence type="ECO:0000256" key="10">
    <source>
        <dbReference type="SAM" id="MobiDB-lite"/>
    </source>
</evidence>
<dbReference type="GO" id="GO:0008320">
    <property type="term" value="F:protein transmembrane transporter activity"/>
    <property type="evidence" value="ECO:0007669"/>
    <property type="project" value="UniProtKB-UniRule"/>
</dbReference>
<accession>A0A420WPN9</accession>
<evidence type="ECO:0000256" key="3">
    <source>
        <dbReference type="ARBA" id="ARBA00022475"/>
    </source>
</evidence>
<evidence type="ECO:0000256" key="7">
    <source>
        <dbReference type="ARBA" id="ARBA00023010"/>
    </source>
</evidence>
<evidence type="ECO:0000256" key="8">
    <source>
        <dbReference type="ARBA" id="ARBA00023136"/>
    </source>
</evidence>
<protein>
    <recommendedName>
        <fullName evidence="9">Sec-independent protein translocase protein TatB</fullName>
    </recommendedName>
</protein>
<comment type="caution">
    <text evidence="11">The sequence shown here is derived from an EMBL/GenBank/DDBJ whole genome shotgun (WGS) entry which is preliminary data.</text>
</comment>
<evidence type="ECO:0000256" key="2">
    <source>
        <dbReference type="ARBA" id="ARBA00022448"/>
    </source>
</evidence>
<dbReference type="InterPro" id="IPR018448">
    <property type="entry name" value="TatB"/>
</dbReference>
<evidence type="ECO:0000256" key="5">
    <source>
        <dbReference type="ARBA" id="ARBA00022927"/>
    </source>
</evidence>
<feature type="region of interest" description="Disordered" evidence="10">
    <location>
        <begin position="73"/>
        <end position="155"/>
    </location>
</feature>
<dbReference type="NCBIfam" id="TIGR01410">
    <property type="entry name" value="tatB"/>
    <property type="match status" value="1"/>
</dbReference>
<organism evidence="11 12">
    <name type="scientific">Oceanibaculum indicum</name>
    <dbReference type="NCBI Taxonomy" id="526216"/>
    <lineage>
        <taxon>Bacteria</taxon>
        <taxon>Pseudomonadati</taxon>
        <taxon>Pseudomonadota</taxon>
        <taxon>Alphaproteobacteria</taxon>
        <taxon>Rhodospirillales</taxon>
        <taxon>Oceanibaculaceae</taxon>
        <taxon>Oceanibaculum</taxon>
    </lineage>
</organism>
<comment type="subcellular location">
    <subcellularLocation>
        <location evidence="9">Cell membrane</location>
        <topology evidence="9">Single-pass membrane protein</topology>
    </subcellularLocation>
    <subcellularLocation>
        <location evidence="1">Membrane</location>
        <topology evidence="1">Single-pass membrane protein</topology>
    </subcellularLocation>
</comment>
<gene>
    <name evidence="9" type="primary">tatB</name>
    <name evidence="11" type="ORF">BCL74_0773</name>
</gene>
<evidence type="ECO:0000256" key="9">
    <source>
        <dbReference type="HAMAP-Rule" id="MF_00237"/>
    </source>
</evidence>
<dbReference type="OrthoDB" id="7206969at2"/>
<dbReference type="PANTHER" id="PTHR33162">
    <property type="entry name" value="SEC-INDEPENDENT PROTEIN TRANSLOCASE PROTEIN TATA, CHLOROPLASTIC"/>
    <property type="match status" value="1"/>
</dbReference>
<evidence type="ECO:0000256" key="1">
    <source>
        <dbReference type="ARBA" id="ARBA00004167"/>
    </source>
</evidence>
<reference evidence="11 12" key="1">
    <citation type="submission" date="2018-10" db="EMBL/GenBank/DDBJ databases">
        <title>Comparative analysis of microorganisms from saline springs in Andes Mountain Range, Colombia.</title>
        <authorList>
            <person name="Rubin E."/>
        </authorList>
    </citation>
    <scope>NUCLEOTIDE SEQUENCE [LARGE SCALE GENOMIC DNA]</scope>
    <source>
        <strain evidence="11 12">USBA 36</strain>
    </source>
</reference>